<dbReference type="GO" id="GO:0031640">
    <property type="term" value="P:killing of cells of another organism"/>
    <property type="evidence" value="ECO:0007669"/>
    <property type="project" value="UniProtKB-KW"/>
</dbReference>
<evidence type="ECO:0000256" key="8">
    <source>
        <dbReference type="ARBA" id="ARBA00023157"/>
    </source>
</evidence>
<dbReference type="GO" id="GO:0005576">
    <property type="term" value="C:extracellular region"/>
    <property type="evidence" value="ECO:0007669"/>
    <property type="project" value="UniProtKB-SubCell"/>
</dbReference>
<keyword evidence="6 9" id="KW-0732">Signal</keyword>
<keyword evidence="8" id="KW-1015">Disulfide bond</keyword>
<dbReference type="AlphaFoldDB" id="A0A3P5ZMD8"/>
<keyword evidence="4" id="KW-0929">Antimicrobial</keyword>
<dbReference type="EMBL" id="LR031571">
    <property type="protein sequence ID" value="VDC74031.1"/>
    <property type="molecule type" value="Genomic_DNA"/>
</dbReference>
<reference evidence="11" key="1">
    <citation type="submission" date="2018-11" db="EMBL/GenBank/DDBJ databases">
        <authorList>
            <consortium name="Genoscope - CEA"/>
            <person name="William W."/>
        </authorList>
    </citation>
    <scope>NUCLEOTIDE SEQUENCE</scope>
</reference>
<dbReference type="PANTHER" id="PTHR34450">
    <property type="entry name" value="DEFENSIN-LIKE PROTEIN 245-RELATED"/>
    <property type="match status" value="1"/>
</dbReference>
<evidence type="ECO:0000313" key="10">
    <source>
        <dbReference type="EMBL" id="CAG7886481.1"/>
    </source>
</evidence>
<evidence type="ECO:0000256" key="6">
    <source>
        <dbReference type="ARBA" id="ARBA00022729"/>
    </source>
</evidence>
<comment type="similarity">
    <text evidence="2">Belongs to the DEFL family.</text>
</comment>
<dbReference type="PANTHER" id="PTHR34450:SF6">
    <property type="entry name" value="DEFENSIN-LIKE PROTEIN 241-RELATED"/>
    <property type="match status" value="1"/>
</dbReference>
<evidence type="ECO:0000256" key="3">
    <source>
        <dbReference type="ARBA" id="ARBA00022525"/>
    </source>
</evidence>
<comment type="subcellular location">
    <subcellularLocation>
        <location evidence="1">Secreted</location>
    </subcellularLocation>
</comment>
<keyword evidence="7" id="KW-0611">Plant defense</keyword>
<dbReference type="EMBL" id="LS974617">
    <property type="protein sequence ID" value="CAG7886481.1"/>
    <property type="molecule type" value="Genomic_DNA"/>
</dbReference>
<dbReference type="Gramene" id="A01p05570.2_BraZ1">
    <property type="protein sequence ID" value="A01p05570.2_BraZ1.CDS"/>
    <property type="gene ID" value="A01g05570.2_BraZ1"/>
</dbReference>
<dbReference type="GO" id="GO:0007165">
    <property type="term" value="P:signal transduction"/>
    <property type="evidence" value="ECO:0007669"/>
    <property type="project" value="InterPro"/>
</dbReference>
<sequence length="99" mass="11430">MRSATWCIVVCVLIFLVISDGKKDKDFVPEKFCPRLEDIEGNCKDDGLKVCAKFMTTTYNINYFNCTCDNIHMLRKIKRYCYCQSLCADQPPPSPIQPH</sequence>
<name>A0A3P5ZMD8_BRACM</name>
<gene>
    <name evidence="11" type="ORF">BRAA01T00533Z</name>
    <name evidence="10" type="ORF">BRAPAZ1V2_A01P05570.2</name>
</gene>
<evidence type="ECO:0000313" key="11">
    <source>
        <dbReference type="EMBL" id="VDC74031.1"/>
    </source>
</evidence>
<dbReference type="Proteomes" id="UP000694005">
    <property type="component" value="Chromosome A01"/>
</dbReference>
<organism evidence="11">
    <name type="scientific">Brassica campestris</name>
    <name type="common">Field mustard</name>
    <dbReference type="NCBI Taxonomy" id="3711"/>
    <lineage>
        <taxon>Eukaryota</taxon>
        <taxon>Viridiplantae</taxon>
        <taxon>Streptophyta</taxon>
        <taxon>Embryophyta</taxon>
        <taxon>Tracheophyta</taxon>
        <taxon>Spermatophyta</taxon>
        <taxon>Magnoliopsida</taxon>
        <taxon>eudicotyledons</taxon>
        <taxon>Gunneridae</taxon>
        <taxon>Pentapetalae</taxon>
        <taxon>rosids</taxon>
        <taxon>malvids</taxon>
        <taxon>Brassicales</taxon>
        <taxon>Brassicaceae</taxon>
        <taxon>Brassiceae</taxon>
        <taxon>Brassica</taxon>
    </lineage>
</organism>
<evidence type="ECO:0000256" key="5">
    <source>
        <dbReference type="ARBA" id="ARBA00022577"/>
    </source>
</evidence>
<feature type="signal peptide" evidence="9">
    <location>
        <begin position="1"/>
        <end position="21"/>
    </location>
</feature>
<dbReference type="GO" id="GO:0050832">
    <property type="term" value="P:defense response to fungus"/>
    <property type="evidence" value="ECO:0007669"/>
    <property type="project" value="UniProtKB-KW"/>
</dbReference>
<keyword evidence="5" id="KW-0295">Fungicide</keyword>
<dbReference type="InterPro" id="IPR010682">
    <property type="entry name" value="SCRL"/>
</dbReference>
<evidence type="ECO:0000256" key="9">
    <source>
        <dbReference type="SAM" id="SignalP"/>
    </source>
</evidence>
<keyword evidence="3" id="KW-0964">Secreted</keyword>
<evidence type="ECO:0000256" key="2">
    <source>
        <dbReference type="ARBA" id="ARBA00006722"/>
    </source>
</evidence>
<evidence type="ECO:0000256" key="1">
    <source>
        <dbReference type="ARBA" id="ARBA00004613"/>
    </source>
</evidence>
<proteinExistence type="inferred from homology"/>
<accession>A0A3P5ZMD8</accession>
<evidence type="ECO:0000256" key="7">
    <source>
        <dbReference type="ARBA" id="ARBA00022821"/>
    </source>
</evidence>
<protein>
    <submittedName>
        <fullName evidence="10">Uncharacterized protein</fullName>
    </submittedName>
</protein>
<feature type="chain" id="PRO_5039801916" evidence="9">
    <location>
        <begin position="22"/>
        <end position="99"/>
    </location>
</feature>
<evidence type="ECO:0000256" key="4">
    <source>
        <dbReference type="ARBA" id="ARBA00022529"/>
    </source>
</evidence>
<dbReference type="Pfam" id="PF06876">
    <property type="entry name" value="SCRL"/>
    <property type="match status" value="1"/>
</dbReference>